<dbReference type="InterPro" id="IPR007642">
    <property type="entry name" value="RNA_pol_Rpb2_2"/>
</dbReference>
<dbReference type="OrthoDB" id="10248617at2759"/>
<evidence type="ECO:0000256" key="11">
    <source>
        <dbReference type="ARBA" id="ARBA00047768"/>
    </source>
</evidence>
<dbReference type="EMBL" id="CVMT01000008">
    <property type="protein sequence ID" value="CRG90732.1"/>
    <property type="molecule type" value="Genomic_DNA"/>
</dbReference>
<dbReference type="FunFam" id="2.40.50.150:FF:000004">
    <property type="entry name" value="DNA-directed RNA polymerase subunit beta"/>
    <property type="match status" value="1"/>
</dbReference>
<dbReference type="EC" id="2.7.7.6" evidence="13"/>
<dbReference type="GO" id="GO:0008270">
    <property type="term" value="F:zinc ion binding"/>
    <property type="evidence" value="ECO:0007669"/>
    <property type="project" value="UniProtKB-KW"/>
</dbReference>
<feature type="domain" description="RNA polymerase Rpb2" evidence="15">
    <location>
        <begin position="1096"/>
        <end position="1143"/>
    </location>
</feature>
<evidence type="ECO:0000256" key="1">
    <source>
        <dbReference type="ARBA" id="ARBA00004604"/>
    </source>
</evidence>
<evidence type="ECO:0000256" key="3">
    <source>
        <dbReference type="ARBA" id="ARBA00022478"/>
    </source>
</evidence>
<dbReference type="PANTHER" id="PTHR20856">
    <property type="entry name" value="DNA-DIRECTED RNA POLYMERASE I SUBUNIT 2"/>
    <property type="match status" value="1"/>
</dbReference>
<keyword evidence="5 13" id="KW-0548">Nucleotidyltransferase</keyword>
<dbReference type="FunFam" id="2.40.270.10:FF:000011">
    <property type="entry name" value="DNA-directed RNA polymerase subunit beta"/>
    <property type="match status" value="1"/>
</dbReference>
<dbReference type="InterPro" id="IPR007644">
    <property type="entry name" value="RNA_pol_bsu_protrusion"/>
</dbReference>
<dbReference type="InterPro" id="IPR007120">
    <property type="entry name" value="DNA-dir_RNAP_su2_dom"/>
</dbReference>
<evidence type="ECO:0000259" key="16">
    <source>
        <dbReference type="Pfam" id="PF04561"/>
    </source>
</evidence>
<evidence type="ECO:0000256" key="6">
    <source>
        <dbReference type="ARBA" id="ARBA00022723"/>
    </source>
</evidence>
<keyword evidence="8" id="KW-0862">Zinc</keyword>
<dbReference type="InterPro" id="IPR037033">
    <property type="entry name" value="DNA-dir_RNAP_su2_hyb_sf"/>
</dbReference>
<dbReference type="GO" id="GO:0006361">
    <property type="term" value="P:transcription initiation at RNA polymerase I promoter"/>
    <property type="evidence" value="ECO:0007669"/>
    <property type="project" value="EnsemblFungi"/>
</dbReference>
<dbReference type="PROSITE" id="PS01166">
    <property type="entry name" value="RNA_POL_BETA"/>
    <property type="match status" value="1"/>
</dbReference>
<keyword evidence="4 13" id="KW-0808">Transferase</keyword>
<dbReference type="Pfam" id="PF06883">
    <property type="entry name" value="RNA_pol_Rpa2_4"/>
    <property type="match status" value="1"/>
</dbReference>
<feature type="domain" description="RNA polymerase beta subunit protrusion" evidence="17">
    <location>
        <begin position="39"/>
        <end position="434"/>
    </location>
</feature>
<dbReference type="Gene3D" id="3.90.1800.10">
    <property type="entry name" value="RNA polymerase alpha subunit dimerisation domain"/>
    <property type="match status" value="1"/>
</dbReference>
<evidence type="ECO:0000256" key="13">
    <source>
        <dbReference type="RuleBase" id="RU363031"/>
    </source>
</evidence>
<comment type="function">
    <text evidence="13">DNA-dependent RNA polymerase catalyzes the transcription of DNA into RNA using the four ribonucleoside triphosphates as substrates.</text>
</comment>
<dbReference type="InterPro" id="IPR007641">
    <property type="entry name" value="RNA_pol_Rpb2_7"/>
</dbReference>
<accession>A0A0U1M5U2</accession>
<dbReference type="Gene3D" id="3.90.1070.20">
    <property type="match status" value="1"/>
</dbReference>
<evidence type="ECO:0000256" key="5">
    <source>
        <dbReference type="ARBA" id="ARBA00022695"/>
    </source>
</evidence>
<evidence type="ECO:0000256" key="9">
    <source>
        <dbReference type="ARBA" id="ARBA00023163"/>
    </source>
</evidence>
<dbReference type="Pfam" id="PF04560">
    <property type="entry name" value="RNA_pol_Rpb2_7"/>
    <property type="match status" value="1"/>
</dbReference>
<feature type="domain" description="RNA polymerase Rpb2" evidence="18">
    <location>
        <begin position="503"/>
        <end position="568"/>
    </location>
</feature>
<dbReference type="InterPro" id="IPR014724">
    <property type="entry name" value="RNA_pol_RPB2_OB-fold"/>
</dbReference>
<dbReference type="Gene3D" id="3.90.1110.10">
    <property type="entry name" value="RNA polymerase Rpb2, domain 2"/>
    <property type="match status" value="1"/>
</dbReference>
<keyword evidence="21" id="KW-1185">Reference proteome</keyword>
<dbReference type="FunFam" id="3.90.1110.10:FF:000007">
    <property type="entry name" value="DNA-directed RNA polymerase subunit beta"/>
    <property type="match status" value="1"/>
</dbReference>
<gene>
    <name evidence="20" type="primary">rpa2</name>
    <name evidence="20" type="ORF">PISL3812_07777</name>
</gene>
<dbReference type="Gene3D" id="3.90.1100.10">
    <property type="match status" value="1"/>
</dbReference>
<keyword evidence="7" id="KW-0863">Zinc-finger</keyword>
<proteinExistence type="inferred from homology"/>
<evidence type="ECO:0000259" key="15">
    <source>
        <dbReference type="Pfam" id="PF04560"/>
    </source>
</evidence>
<evidence type="ECO:0000256" key="7">
    <source>
        <dbReference type="ARBA" id="ARBA00022771"/>
    </source>
</evidence>
<dbReference type="Pfam" id="PF04565">
    <property type="entry name" value="RNA_pol_Rpb2_3"/>
    <property type="match status" value="1"/>
</dbReference>
<dbReference type="Proteomes" id="UP000054383">
    <property type="component" value="Unassembled WGS sequence"/>
</dbReference>
<dbReference type="FunFam" id="3.90.1100.10:FF:000008">
    <property type="entry name" value="DNA-directed RNA polymerase subunit beta"/>
    <property type="match status" value="1"/>
</dbReference>
<evidence type="ECO:0000256" key="8">
    <source>
        <dbReference type="ARBA" id="ARBA00022833"/>
    </source>
</evidence>
<comment type="subcellular location">
    <subcellularLocation>
        <location evidence="1">Nucleus</location>
        <location evidence="1">Nucleolus</location>
    </subcellularLocation>
</comment>
<dbReference type="Pfam" id="PF04563">
    <property type="entry name" value="RNA_pol_Rpb2_1"/>
    <property type="match status" value="1"/>
</dbReference>
<dbReference type="FunFam" id="3.90.1100.10:FF:000016">
    <property type="entry name" value="DNA-directed RNA polymerase subunit beta"/>
    <property type="match status" value="1"/>
</dbReference>
<dbReference type="Pfam" id="PF00562">
    <property type="entry name" value="RNA_pol_Rpb2_6"/>
    <property type="match status" value="1"/>
</dbReference>
<evidence type="ECO:0000256" key="2">
    <source>
        <dbReference type="ARBA" id="ARBA00006835"/>
    </source>
</evidence>
<dbReference type="InterPro" id="IPR037034">
    <property type="entry name" value="RNA_pol_Rpb2_2_sf"/>
</dbReference>
<keyword evidence="3 13" id="KW-0240">DNA-directed RNA polymerase</keyword>
<dbReference type="GO" id="GO:0032549">
    <property type="term" value="F:ribonucleoside binding"/>
    <property type="evidence" value="ECO:0007669"/>
    <property type="project" value="InterPro"/>
</dbReference>
<dbReference type="Gene3D" id="2.40.50.150">
    <property type="match status" value="1"/>
</dbReference>
<dbReference type="STRING" id="28573.A0A0U1M5U2"/>
<evidence type="ECO:0000259" key="17">
    <source>
        <dbReference type="Pfam" id="PF04563"/>
    </source>
</evidence>
<dbReference type="Pfam" id="PF04561">
    <property type="entry name" value="RNA_pol_Rpb2_2"/>
    <property type="match status" value="1"/>
</dbReference>
<evidence type="ECO:0000313" key="21">
    <source>
        <dbReference type="Proteomes" id="UP000054383"/>
    </source>
</evidence>
<dbReference type="InterPro" id="IPR015712">
    <property type="entry name" value="DNA-dir_RNA_pol_su2"/>
</dbReference>
<dbReference type="InterPro" id="IPR007645">
    <property type="entry name" value="RNA_pol_Rpb2_3"/>
</dbReference>
<dbReference type="GO" id="GO:0005736">
    <property type="term" value="C:RNA polymerase I complex"/>
    <property type="evidence" value="ECO:0007669"/>
    <property type="project" value="EnsemblFungi"/>
</dbReference>
<feature type="domain" description="DNA-directed RNA polymerase I subunit RPA2" evidence="19">
    <location>
        <begin position="608"/>
        <end position="665"/>
    </location>
</feature>
<dbReference type="SUPFAM" id="SSF64484">
    <property type="entry name" value="beta and beta-prime subunits of DNA dependent RNA-polymerase"/>
    <property type="match status" value="1"/>
</dbReference>
<dbReference type="InterPro" id="IPR007121">
    <property type="entry name" value="RNA_pol_bsu_CS"/>
</dbReference>
<dbReference type="Gene3D" id="2.40.270.10">
    <property type="entry name" value="DNA-directed RNA polymerase, subunit 2, domain 6"/>
    <property type="match status" value="1"/>
</dbReference>
<evidence type="ECO:0000256" key="4">
    <source>
        <dbReference type="ARBA" id="ARBA00022679"/>
    </source>
</evidence>
<reference evidence="20 21" key="1">
    <citation type="submission" date="2015-04" db="EMBL/GenBank/DDBJ databases">
        <authorList>
            <person name="Syromyatnikov M.Y."/>
            <person name="Popov V.N."/>
        </authorList>
    </citation>
    <scope>NUCLEOTIDE SEQUENCE [LARGE SCALE GENOMIC DNA]</scope>
    <source>
        <strain evidence="20">WF-38-12</strain>
    </source>
</reference>
<feature type="domain" description="RNA polymerase Rpb2" evidence="16">
    <location>
        <begin position="220"/>
        <end position="415"/>
    </location>
</feature>
<comment type="catalytic activity">
    <reaction evidence="11">
        <text>RNA(n) + a ribonucleoside 5'-triphosphate = RNA(n+1) + diphosphate</text>
        <dbReference type="Rhea" id="RHEA:21248"/>
        <dbReference type="Rhea" id="RHEA-COMP:14527"/>
        <dbReference type="Rhea" id="RHEA-COMP:17342"/>
        <dbReference type="ChEBI" id="CHEBI:33019"/>
        <dbReference type="ChEBI" id="CHEBI:61557"/>
        <dbReference type="ChEBI" id="CHEBI:140395"/>
        <dbReference type="EC" id="2.7.7.6"/>
    </reaction>
    <physiologicalReaction direction="left-to-right" evidence="11">
        <dbReference type="Rhea" id="RHEA:21249"/>
    </physiologicalReaction>
</comment>
<evidence type="ECO:0000313" key="20">
    <source>
        <dbReference type="EMBL" id="CRG90732.1"/>
    </source>
</evidence>
<dbReference type="GO" id="GO:0003899">
    <property type="term" value="F:DNA-directed RNA polymerase activity"/>
    <property type="evidence" value="ECO:0007669"/>
    <property type="project" value="UniProtKB-EC"/>
</dbReference>
<evidence type="ECO:0000256" key="10">
    <source>
        <dbReference type="ARBA" id="ARBA00023242"/>
    </source>
</evidence>
<sequence>MATTATNTDWTVGFDTLRRERLFRHPPKDRSAYPLLDAAVRPHIDSFNALFGDNKIIEEALKDVGTKTFIDGENESLEARQERLARGDPPPHRNRLNVRITEVFLDKAVLPPTNKFVPRNGGTDYRTIYPAECRERHATYRGRLRARLQFQVNDGEWKESIREMGQLPLMLKSNRCHLENATPQQLVDRKEESEELGGYFIVNGNEKLIRMLILPKRNYPMAIVRPSFQNRGTGFTKFGIQIRSVRPDQTSQTNVIHYLNDGNLTFRFSYRKQEYLVPVLMILKALVETNDREIFEGIVGNASSNGIKNTFITDRVELLLRTYKGYKLHSRSEARAYLGKKFRPAILAPPNWTNEQCGTEFLRKIVLPHLGNQNVTTAQDYDKFKMMMFMIRKLYAFVAGDCAADNPDAVSSQEVLLGGFLYGMLLKERLEEWLLSFGKFTREWSTRGGNLKFTDPLFERDFLAKVVKRTNENIGGALEYFLSTGNLVSPTGLDMQQASGYTVVAEKINFYRFIAHFRMIHRGSFFAQLKTTAVRKLLPESWGFLCPVHTPDGSPCGLLNHLAHKCLVATKDVDVSQIPRVLAQLGIRSDASADVNEAVTIQLNGRIVGYCSPKQAKMIHDTLRFWKVEGTHGIPKELEIGYVPNSNGGQYPGIYMFSQSARMYRPVKYLALDKLDYVGPFEQPFMEIACLDSDIRSGISTHIEFTPTNILSILANMTPFSDNNQSPRNMYQCQMSKQTMGTPGTSVAYRTDNKLYRLQCGQTPIVRPPLYNAYGLDNFPNGTNAVVAIISYTGYDMDDAMIINKSSHERGFGNGTIYKTKFYNLDDKDSRRAKSKREITKLFGFAPGSEIKAEWRNTLDEDGLPHAGVKVQEGTLIAAWHTVRFDPASDTYVNVDGQTHFLKYKDTENGFVDSIRLVGNENGNEPLQAISIKYRIPRRPIIGDKFSSRHGQKGVCSQLWPQVDMPFSESGIQPDLIINPHAFPSRMTIAQIIESMAGKAGALHGHPQDCTPFQFSEENTAADYFGHQLRKAGYNYHGNEPMYSGITGKEFAADIFLGVVHYQRLRHMVNDKFQVRTTGPVNSVTGQPIKGRAKGGGIRVGEMERDSLLAHGCAFLLQDRLMNCSDSQRAWICRDCGSFLSTQVAVSSLGSHNASKIVANQGAIAAAAQAAPNQTAPISGVGAVGGINGIVRCRRCAREAVFDDSRADVWEDGEGKRFVGGDSATVVVVPGVLRYLDAELAAMGIRLKFKVDH</sequence>
<comment type="similarity">
    <text evidence="2 12">Belongs to the RNA polymerase beta chain family.</text>
</comment>
<evidence type="ECO:0000259" key="18">
    <source>
        <dbReference type="Pfam" id="PF04565"/>
    </source>
</evidence>
<dbReference type="AlphaFoldDB" id="A0A0U1M5U2"/>
<evidence type="ECO:0000259" key="14">
    <source>
        <dbReference type="Pfam" id="PF00562"/>
    </source>
</evidence>
<keyword evidence="10" id="KW-0539">Nucleus</keyword>
<evidence type="ECO:0000259" key="19">
    <source>
        <dbReference type="Pfam" id="PF06883"/>
    </source>
</evidence>
<keyword evidence="9 13" id="KW-0804">Transcription</keyword>
<organism evidence="20 21">
    <name type="scientific">Talaromyces islandicus</name>
    <name type="common">Penicillium islandicum</name>
    <dbReference type="NCBI Taxonomy" id="28573"/>
    <lineage>
        <taxon>Eukaryota</taxon>
        <taxon>Fungi</taxon>
        <taxon>Dikarya</taxon>
        <taxon>Ascomycota</taxon>
        <taxon>Pezizomycotina</taxon>
        <taxon>Eurotiomycetes</taxon>
        <taxon>Eurotiomycetidae</taxon>
        <taxon>Eurotiales</taxon>
        <taxon>Trichocomaceae</taxon>
        <taxon>Talaromyces</taxon>
        <taxon>Talaromyces sect. Islandici</taxon>
    </lineage>
</organism>
<dbReference type="CDD" id="cd00653">
    <property type="entry name" value="RNA_pol_B_RPB2"/>
    <property type="match status" value="1"/>
</dbReference>
<dbReference type="FunFam" id="3.90.1070.20:FF:000003">
    <property type="entry name" value="DNA-directed RNA polymerase subunit beta"/>
    <property type="match status" value="1"/>
</dbReference>
<feature type="domain" description="DNA-directed RNA polymerase subunit 2 hybrid-binding" evidence="14">
    <location>
        <begin position="715"/>
        <end position="1094"/>
    </location>
</feature>
<dbReference type="GO" id="GO:0006363">
    <property type="term" value="P:termination of RNA polymerase I transcription"/>
    <property type="evidence" value="ECO:0007669"/>
    <property type="project" value="EnsemblFungi"/>
</dbReference>
<dbReference type="OMA" id="FFGVVHY"/>
<dbReference type="GO" id="GO:0006362">
    <property type="term" value="P:transcription elongation by RNA polymerase I"/>
    <property type="evidence" value="ECO:0007669"/>
    <property type="project" value="EnsemblFungi"/>
</dbReference>
<protein>
    <recommendedName>
        <fullName evidence="13">DNA-directed RNA polymerase subunit beta</fullName>
        <ecNumber evidence="13">2.7.7.6</ecNumber>
    </recommendedName>
</protein>
<dbReference type="InterPro" id="IPR009674">
    <property type="entry name" value="Rpa2_dom_4"/>
</dbReference>
<keyword evidence="6" id="KW-0479">Metal-binding</keyword>
<name>A0A0U1M5U2_TALIS</name>
<dbReference type="GO" id="GO:0003677">
    <property type="term" value="F:DNA binding"/>
    <property type="evidence" value="ECO:0007669"/>
    <property type="project" value="InterPro"/>
</dbReference>
<evidence type="ECO:0000256" key="12">
    <source>
        <dbReference type="RuleBase" id="RU000434"/>
    </source>
</evidence>